<feature type="signal peptide" evidence="4">
    <location>
        <begin position="1"/>
        <end position="20"/>
    </location>
</feature>
<dbReference type="Proteomes" id="UP000464954">
    <property type="component" value="Chromosome"/>
</dbReference>
<dbReference type="InterPro" id="IPR029058">
    <property type="entry name" value="AB_hydrolase_fold"/>
</dbReference>
<feature type="region of interest" description="Disordered" evidence="3">
    <location>
        <begin position="287"/>
        <end position="307"/>
    </location>
</feature>
<keyword evidence="7" id="KW-1185">Reference proteome</keyword>
<evidence type="ECO:0000256" key="4">
    <source>
        <dbReference type="SAM" id="SignalP"/>
    </source>
</evidence>
<dbReference type="EMBL" id="CP047593">
    <property type="protein sequence ID" value="QHI69170.1"/>
    <property type="molecule type" value="Genomic_DNA"/>
</dbReference>
<dbReference type="KEGG" id="taer:GT409_06800"/>
<dbReference type="Gene3D" id="3.40.50.1820">
    <property type="entry name" value="alpha/beta hydrolase"/>
    <property type="match status" value="1"/>
</dbReference>
<sequence length="307" mass="34122">MKRIMMLICAGMFCSSAVHAALDIPGFVPDRIVVYKTVDGIELTLHVFNPPDLKKGDARPAALFFFGGGWFDGNQSQFHAQCRYLANRGMVACSADYRVKARHHTTPYESVEDARSAIRWMREHATELCIDPNRIAAGGGSAGGHLAAMLGNETDCDETTDDLSVSARADALLLFNPPTDMTAERYADKKSGSNEEWRKISPLHTLTENTPPMILFHGINDSAVPVDESKAYKQKADAQGVRCELYLYPHRNHGFFNYLGDKKDFNSTMMKTDQFLENLGWLSGTSTLDTNPLEPDVKNDTAEKQNH</sequence>
<dbReference type="Pfam" id="PF20434">
    <property type="entry name" value="BD-FAE"/>
    <property type="match status" value="1"/>
</dbReference>
<dbReference type="SUPFAM" id="SSF53474">
    <property type="entry name" value="alpha/beta-Hydrolases"/>
    <property type="match status" value="1"/>
</dbReference>
<evidence type="ECO:0000256" key="1">
    <source>
        <dbReference type="ARBA" id="ARBA00010515"/>
    </source>
</evidence>
<gene>
    <name evidence="6" type="ORF">GT409_06800</name>
</gene>
<name>A0A6P1M3I3_9BACT</name>
<dbReference type="AlphaFoldDB" id="A0A6P1M3I3"/>
<dbReference type="InterPro" id="IPR049492">
    <property type="entry name" value="BD-FAE-like_dom"/>
</dbReference>
<evidence type="ECO:0000313" key="7">
    <source>
        <dbReference type="Proteomes" id="UP000464954"/>
    </source>
</evidence>
<dbReference type="RefSeq" id="WP_160628207.1">
    <property type="nucleotide sequence ID" value="NZ_CP047593.1"/>
</dbReference>
<evidence type="ECO:0000313" key="6">
    <source>
        <dbReference type="EMBL" id="QHI69170.1"/>
    </source>
</evidence>
<accession>A0A6P1M3I3</accession>
<reference evidence="6 7" key="1">
    <citation type="submission" date="2020-01" db="EMBL/GenBank/DDBJ databases">
        <title>Ponticoccus aerotolerans gen. nov., sp. nov., an anaerobic bacterium and proposal of Ponticoccusceae fam. nov., Ponticoccusles ord. nov. and Ponticoccuse classis nov. in the phylum Kiritimatiellaeota.</title>
        <authorList>
            <person name="Zhou L.Y."/>
            <person name="Du Z.J."/>
        </authorList>
    </citation>
    <scope>NUCLEOTIDE SEQUENCE [LARGE SCALE GENOMIC DNA]</scope>
    <source>
        <strain evidence="6 7">S-5007</strain>
    </source>
</reference>
<feature type="chain" id="PRO_5026712706" evidence="4">
    <location>
        <begin position="21"/>
        <end position="307"/>
    </location>
</feature>
<dbReference type="PANTHER" id="PTHR48081:SF30">
    <property type="entry name" value="ACETYL-HYDROLASE LIPR-RELATED"/>
    <property type="match status" value="1"/>
</dbReference>
<organism evidence="6 7">
    <name type="scientific">Tichowtungia aerotolerans</name>
    <dbReference type="NCBI Taxonomy" id="2697043"/>
    <lineage>
        <taxon>Bacteria</taxon>
        <taxon>Pseudomonadati</taxon>
        <taxon>Kiritimatiellota</taxon>
        <taxon>Tichowtungiia</taxon>
        <taxon>Tichowtungiales</taxon>
        <taxon>Tichowtungiaceae</taxon>
        <taxon>Tichowtungia</taxon>
    </lineage>
</organism>
<feature type="compositionally biased region" description="Basic and acidic residues" evidence="3">
    <location>
        <begin position="295"/>
        <end position="307"/>
    </location>
</feature>
<keyword evidence="4" id="KW-0732">Signal</keyword>
<evidence type="ECO:0000256" key="3">
    <source>
        <dbReference type="SAM" id="MobiDB-lite"/>
    </source>
</evidence>
<comment type="similarity">
    <text evidence="1">Belongs to the 'GDXG' lipolytic enzyme family.</text>
</comment>
<evidence type="ECO:0000256" key="2">
    <source>
        <dbReference type="ARBA" id="ARBA00022801"/>
    </source>
</evidence>
<protein>
    <submittedName>
        <fullName evidence="6">Alpha/beta hydrolase fold domain-containing protein</fullName>
    </submittedName>
</protein>
<proteinExistence type="inferred from homology"/>
<feature type="domain" description="BD-FAE-like" evidence="5">
    <location>
        <begin position="55"/>
        <end position="235"/>
    </location>
</feature>
<dbReference type="InterPro" id="IPR050300">
    <property type="entry name" value="GDXG_lipolytic_enzyme"/>
</dbReference>
<dbReference type="PANTHER" id="PTHR48081">
    <property type="entry name" value="AB HYDROLASE SUPERFAMILY PROTEIN C4A8.06C"/>
    <property type="match status" value="1"/>
</dbReference>
<dbReference type="GO" id="GO:0004806">
    <property type="term" value="F:triacylglycerol lipase activity"/>
    <property type="evidence" value="ECO:0007669"/>
    <property type="project" value="TreeGrafter"/>
</dbReference>
<keyword evidence="2 6" id="KW-0378">Hydrolase</keyword>
<evidence type="ECO:0000259" key="5">
    <source>
        <dbReference type="Pfam" id="PF20434"/>
    </source>
</evidence>